<evidence type="ECO:0000313" key="2">
    <source>
        <dbReference type="Proteomes" id="UP000035929"/>
    </source>
</evidence>
<dbReference type="Proteomes" id="UP000035929">
    <property type="component" value="Unassembled WGS sequence"/>
</dbReference>
<name>A0A0J6T095_9HYPH</name>
<dbReference type="EMBL" id="LABX01000032">
    <property type="protein sequence ID" value="KMO39409.1"/>
    <property type="molecule type" value="Genomic_DNA"/>
</dbReference>
<gene>
    <name evidence="1" type="ORF">VP06_04370</name>
</gene>
<reference evidence="1 2" key="1">
    <citation type="submission" date="2015-03" db="EMBL/GenBank/DDBJ databases">
        <title>Genome sequencing of Methylobacterium aquaticum DSM16371 type strain.</title>
        <authorList>
            <person name="Chaudhry V."/>
            <person name="Patil P.B."/>
        </authorList>
    </citation>
    <scope>NUCLEOTIDE SEQUENCE [LARGE SCALE GENOMIC DNA]</scope>
    <source>
        <strain evidence="1 2">DSM 16371</strain>
    </source>
</reference>
<accession>A0A0J6T095</accession>
<sequence length="114" mass="13059">MRTDLTQACIEPFTDLVGKKQHALLRRVERIGKGVIAGWENRPALSVMLTLWYFLKDLTDREVLILWEGSAMARATSRLLPMFMHGFDEEKRDAAAQEQARQLLARLQVEGLYG</sequence>
<proteinExistence type="predicted"/>
<protein>
    <submittedName>
        <fullName evidence="1">Uncharacterized protein</fullName>
    </submittedName>
</protein>
<comment type="caution">
    <text evidence="1">The sequence shown here is derived from an EMBL/GenBank/DDBJ whole genome shotgun (WGS) entry which is preliminary data.</text>
</comment>
<dbReference type="PATRIC" id="fig|270351.6.peg.4837"/>
<organism evidence="1 2">
    <name type="scientific">Methylobacterium aquaticum</name>
    <dbReference type="NCBI Taxonomy" id="270351"/>
    <lineage>
        <taxon>Bacteria</taxon>
        <taxon>Pseudomonadati</taxon>
        <taxon>Pseudomonadota</taxon>
        <taxon>Alphaproteobacteria</taxon>
        <taxon>Hyphomicrobiales</taxon>
        <taxon>Methylobacteriaceae</taxon>
        <taxon>Methylobacterium</taxon>
    </lineage>
</organism>
<evidence type="ECO:0000313" key="1">
    <source>
        <dbReference type="EMBL" id="KMO39409.1"/>
    </source>
</evidence>
<dbReference type="OrthoDB" id="7995282at2"/>
<dbReference type="AlphaFoldDB" id="A0A0J6T095"/>